<dbReference type="Pfam" id="PF01513">
    <property type="entry name" value="NAD_kinase"/>
    <property type="match status" value="1"/>
</dbReference>
<comment type="caution">
    <text evidence="10">The sequence shown here is derived from an EMBL/GenBank/DDBJ whole genome shotgun (WGS) entry which is preliminary data.</text>
</comment>
<evidence type="ECO:0000313" key="11">
    <source>
        <dbReference type="Proteomes" id="UP000663879"/>
    </source>
</evidence>
<dbReference type="GO" id="GO:0003951">
    <property type="term" value="F:NAD+ kinase activity"/>
    <property type="evidence" value="ECO:0007669"/>
    <property type="project" value="UniProtKB-EC"/>
</dbReference>
<sequence length="484" mass="54004">MSNHYQISELPNKLAKKMSLKSNDSDKILLPKRNSINGHDSSTVSNIETTSSSKSKSIKKRKRTVYAPMTKNYGPKATLKSVTDEYLLLVQDPLSQQLSWTNPPLYVLVIKKLCNDLYTPFNEVLKFLIYDHNLITFIEEKDYESDFVLNDEKLKEAMKPQGENTKSSLRKFTINECKMIEKNDRNKIDFVICIGGDGTLLHASGLFQQSCPPILSIHMGSLGFLCPFDIENYRKYINCVVKGGVPLLLRNRLKCKLEKIVDTSQKLEESTGCFTCATETSPTKSNEDCNSNELLCLNEVVVGRGCSPFLSNLDLYVNDYLITTVQGDGLIISSPTGSTAYAMAAGASMCHPSVQSIIIAPICPHSLSFRPIVVPAGCELKVALSPDSRHTAWFSVDGRNTTELKQGFYISITTSEYPLPTISRSDQLNDWFEGLATCLHWNQRQKQLPLNQCYTQNSSNLKTPSRSPSATSLKQKSEGDEADK</sequence>
<organism evidence="10 11">
    <name type="scientific">Brachionus calyciflorus</name>
    <dbReference type="NCBI Taxonomy" id="104777"/>
    <lineage>
        <taxon>Eukaryota</taxon>
        <taxon>Metazoa</taxon>
        <taxon>Spiralia</taxon>
        <taxon>Gnathifera</taxon>
        <taxon>Rotifera</taxon>
        <taxon>Eurotatoria</taxon>
        <taxon>Monogononta</taxon>
        <taxon>Pseudotrocha</taxon>
        <taxon>Ploima</taxon>
        <taxon>Brachionidae</taxon>
        <taxon>Brachionus</taxon>
    </lineage>
</organism>
<dbReference type="SUPFAM" id="SSF111331">
    <property type="entry name" value="NAD kinase/diacylglycerol kinase-like"/>
    <property type="match status" value="1"/>
</dbReference>
<keyword evidence="8" id="KW-0520">NAD</keyword>
<evidence type="ECO:0000256" key="6">
    <source>
        <dbReference type="ARBA" id="ARBA00022840"/>
    </source>
</evidence>
<evidence type="ECO:0000256" key="5">
    <source>
        <dbReference type="ARBA" id="ARBA00022777"/>
    </source>
</evidence>
<dbReference type="InterPro" id="IPR017438">
    <property type="entry name" value="ATP-NAD_kinase_N"/>
</dbReference>
<evidence type="ECO:0000313" key="10">
    <source>
        <dbReference type="EMBL" id="CAF0815450.1"/>
    </source>
</evidence>
<comment type="similarity">
    <text evidence="1">Belongs to the NAD kinase family.</text>
</comment>
<dbReference type="OrthoDB" id="24581at2759"/>
<evidence type="ECO:0000256" key="3">
    <source>
        <dbReference type="ARBA" id="ARBA00022679"/>
    </source>
</evidence>
<keyword evidence="11" id="KW-1185">Reference proteome</keyword>
<reference evidence="10" key="1">
    <citation type="submission" date="2021-02" db="EMBL/GenBank/DDBJ databases">
        <authorList>
            <person name="Nowell W R."/>
        </authorList>
    </citation>
    <scope>NUCLEOTIDE SEQUENCE</scope>
    <source>
        <strain evidence="10">Ploen Becks lab</strain>
    </source>
</reference>
<keyword evidence="6" id="KW-0067">ATP-binding</keyword>
<feature type="region of interest" description="Disordered" evidence="9">
    <location>
        <begin position="29"/>
        <end position="61"/>
    </location>
</feature>
<dbReference type="InterPro" id="IPR002504">
    <property type="entry name" value="NADK"/>
</dbReference>
<dbReference type="Gene3D" id="3.40.50.10330">
    <property type="entry name" value="Probable inorganic polyphosphate/atp-NAD kinase, domain 1"/>
    <property type="match status" value="1"/>
</dbReference>
<dbReference type="Proteomes" id="UP000663879">
    <property type="component" value="Unassembled WGS sequence"/>
</dbReference>
<feature type="compositionally biased region" description="Polar residues" evidence="9">
    <location>
        <begin position="457"/>
        <end position="474"/>
    </location>
</feature>
<feature type="compositionally biased region" description="Polar residues" evidence="9">
    <location>
        <begin position="34"/>
        <end position="50"/>
    </location>
</feature>
<feature type="compositionally biased region" description="Basic and acidic residues" evidence="9">
    <location>
        <begin position="475"/>
        <end position="484"/>
    </location>
</feature>
<evidence type="ECO:0000256" key="7">
    <source>
        <dbReference type="ARBA" id="ARBA00022857"/>
    </source>
</evidence>
<gene>
    <name evidence="10" type="ORF">OXX778_LOCUS7188</name>
</gene>
<keyword evidence="4" id="KW-0547">Nucleotide-binding</keyword>
<dbReference type="FunFam" id="2.60.200.30:FF:000009">
    <property type="entry name" value="Poly(P)/ATP NAD kinase"/>
    <property type="match status" value="1"/>
</dbReference>
<name>A0A813TPC2_9BILA</name>
<dbReference type="InterPro" id="IPR017437">
    <property type="entry name" value="ATP-NAD_kinase_PpnK-typ_C"/>
</dbReference>
<keyword evidence="5" id="KW-0418">Kinase</keyword>
<keyword evidence="7" id="KW-0521">NADP</keyword>
<dbReference type="PANTHER" id="PTHR20275">
    <property type="entry name" value="NAD KINASE"/>
    <property type="match status" value="1"/>
</dbReference>
<dbReference type="GO" id="GO:0006741">
    <property type="term" value="P:NADP+ biosynthetic process"/>
    <property type="evidence" value="ECO:0007669"/>
    <property type="project" value="InterPro"/>
</dbReference>
<dbReference type="GO" id="GO:0019674">
    <property type="term" value="P:NAD+ metabolic process"/>
    <property type="evidence" value="ECO:0007669"/>
    <property type="project" value="InterPro"/>
</dbReference>
<protein>
    <recommendedName>
        <fullName evidence="2">NAD(+) kinase</fullName>
        <ecNumber evidence="2">2.7.1.23</ecNumber>
    </recommendedName>
</protein>
<evidence type="ECO:0000256" key="1">
    <source>
        <dbReference type="ARBA" id="ARBA00010995"/>
    </source>
</evidence>
<evidence type="ECO:0000256" key="9">
    <source>
        <dbReference type="SAM" id="MobiDB-lite"/>
    </source>
</evidence>
<evidence type="ECO:0000256" key="4">
    <source>
        <dbReference type="ARBA" id="ARBA00022741"/>
    </source>
</evidence>
<dbReference type="EC" id="2.7.1.23" evidence="2"/>
<accession>A0A813TPC2</accession>
<dbReference type="AlphaFoldDB" id="A0A813TPC2"/>
<dbReference type="GO" id="GO:0005524">
    <property type="term" value="F:ATP binding"/>
    <property type="evidence" value="ECO:0007669"/>
    <property type="project" value="UniProtKB-KW"/>
</dbReference>
<dbReference type="HAMAP" id="MF_00361">
    <property type="entry name" value="NAD_kinase"/>
    <property type="match status" value="1"/>
</dbReference>
<dbReference type="Pfam" id="PF20143">
    <property type="entry name" value="NAD_kinase_C"/>
    <property type="match status" value="1"/>
</dbReference>
<evidence type="ECO:0000256" key="8">
    <source>
        <dbReference type="ARBA" id="ARBA00023027"/>
    </source>
</evidence>
<dbReference type="EMBL" id="CAJNOC010000903">
    <property type="protein sequence ID" value="CAF0815450.1"/>
    <property type="molecule type" value="Genomic_DNA"/>
</dbReference>
<dbReference type="InterPro" id="IPR016064">
    <property type="entry name" value="NAD/diacylglycerol_kinase_sf"/>
</dbReference>
<dbReference type="PANTHER" id="PTHR20275:SF0">
    <property type="entry name" value="NAD KINASE"/>
    <property type="match status" value="1"/>
</dbReference>
<keyword evidence="3" id="KW-0808">Transferase</keyword>
<feature type="region of interest" description="Disordered" evidence="9">
    <location>
        <begin position="457"/>
        <end position="484"/>
    </location>
</feature>
<dbReference type="Gene3D" id="2.60.200.30">
    <property type="entry name" value="Probable inorganic polyphosphate/atp-NAD kinase, domain 2"/>
    <property type="match status" value="1"/>
</dbReference>
<proteinExistence type="inferred from homology"/>
<evidence type="ECO:0000256" key="2">
    <source>
        <dbReference type="ARBA" id="ARBA00012120"/>
    </source>
</evidence>